<sequence length="251" mass="26775">MLAYDFSGKSAVVTGAGGGMGEAIALALARAGARVTAIDMKGKPDSLAAAGDRIHFAQGDLRDLAFVEKTIAGANQRAGRLDYLANVAGVLWFGRDKSALEMDLGVWDEVMAINLKTMVHTARAAVPFMRKSGGGAMVHVSTVQWMRGDPHPQDAYQASKAAVCAFSRSLAMQLAADKIRSNSILPGATLTPLQARWDTDDVRRQVADYIPIKRIGTAEDMARATMFLLSDHASYITGVELPVDGGLLLRN</sequence>
<dbReference type="Pfam" id="PF13561">
    <property type="entry name" value="adh_short_C2"/>
    <property type="match status" value="1"/>
</dbReference>
<dbReference type="SUPFAM" id="SSF51735">
    <property type="entry name" value="NAD(P)-binding Rossmann-fold domains"/>
    <property type="match status" value="1"/>
</dbReference>
<dbReference type="AlphaFoldDB" id="A0A5J6MQ06"/>
<dbReference type="InterPro" id="IPR002347">
    <property type="entry name" value="SDR_fam"/>
</dbReference>
<dbReference type="Proteomes" id="UP000326202">
    <property type="component" value="Chromosome"/>
</dbReference>
<organism evidence="2 3">
    <name type="scientific">Hypericibacter terrae</name>
    <dbReference type="NCBI Taxonomy" id="2602015"/>
    <lineage>
        <taxon>Bacteria</taxon>
        <taxon>Pseudomonadati</taxon>
        <taxon>Pseudomonadota</taxon>
        <taxon>Alphaproteobacteria</taxon>
        <taxon>Rhodospirillales</taxon>
        <taxon>Dongiaceae</taxon>
        <taxon>Hypericibacter</taxon>
    </lineage>
</organism>
<dbReference type="EMBL" id="CP042906">
    <property type="protein sequence ID" value="QEX18170.1"/>
    <property type="molecule type" value="Genomic_DNA"/>
</dbReference>
<dbReference type="GO" id="GO:0016616">
    <property type="term" value="F:oxidoreductase activity, acting on the CH-OH group of donors, NAD or NADP as acceptor"/>
    <property type="evidence" value="ECO:0007669"/>
    <property type="project" value="TreeGrafter"/>
</dbReference>
<reference evidence="2 3" key="1">
    <citation type="submission" date="2019-08" db="EMBL/GenBank/DDBJ databases">
        <title>Hyperibacter terrae gen. nov., sp. nov. and Hyperibacter viscosus sp. nov., two new members in the family Rhodospirillaceae isolated from the rhizosphere of Hypericum perforatum.</title>
        <authorList>
            <person name="Noviana Z."/>
        </authorList>
    </citation>
    <scope>NUCLEOTIDE SEQUENCE [LARGE SCALE GENOMIC DNA]</scope>
    <source>
        <strain evidence="2 3">R5913</strain>
    </source>
</reference>
<evidence type="ECO:0000313" key="2">
    <source>
        <dbReference type="EMBL" id="QEX18170.1"/>
    </source>
</evidence>
<proteinExistence type="inferred from homology"/>
<keyword evidence="3" id="KW-1185">Reference proteome</keyword>
<dbReference type="Gene3D" id="3.40.50.720">
    <property type="entry name" value="NAD(P)-binding Rossmann-like Domain"/>
    <property type="match status" value="1"/>
</dbReference>
<dbReference type="InterPro" id="IPR036291">
    <property type="entry name" value="NAD(P)-bd_dom_sf"/>
</dbReference>
<dbReference type="CDD" id="cd05233">
    <property type="entry name" value="SDR_c"/>
    <property type="match status" value="1"/>
</dbReference>
<dbReference type="KEGG" id="htq:FRZ44_34740"/>
<evidence type="ECO:0000256" key="1">
    <source>
        <dbReference type="ARBA" id="ARBA00006484"/>
    </source>
</evidence>
<name>A0A5J6MQ06_9PROT</name>
<dbReference type="RefSeq" id="WP_151178356.1">
    <property type="nucleotide sequence ID" value="NZ_CP042906.1"/>
</dbReference>
<dbReference type="PRINTS" id="PR00081">
    <property type="entry name" value="GDHRDH"/>
</dbReference>
<protein>
    <submittedName>
        <fullName evidence="2">Putative short-chain type dehydrogenase/reductase y4lA</fullName>
    </submittedName>
</protein>
<dbReference type="OrthoDB" id="286404at2"/>
<evidence type="ECO:0000313" key="3">
    <source>
        <dbReference type="Proteomes" id="UP000326202"/>
    </source>
</evidence>
<dbReference type="FunFam" id="3.40.50.720:FF:000084">
    <property type="entry name" value="Short-chain dehydrogenase reductase"/>
    <property type="match status" value="1"/>
</dbReference>
<gene>
    <name evidence="2" type="ORF">FRZ44_34740</name>
</gene>
<accession>A0A5J6MQ06</accession>
<dbReference type="PRINTS" id="PR00080">
    <property type="entry name" value="SDRFAMILY"/>
</dbReference>
<comment type="similarity">
    <text evidence="1">Belongs to the short-chain dehydrogenases/reductases (SDR) family.</text>
</comment>
<dbReference type="PANTHER" id="PTHR42760">
    <property type="entry name" value="SHORT-CHAIN DEHYDROGENASES/REDUCTASES FAMILY MEMBER"/>
    <property type="match status" value="1"/>
</dbReference>